<gene>
    <name evidence="3" type="ORF">R3P38DRAFT_824996</name>
</gene>
<dbReference type="PANTHER" id="PTHR40465">
    <property type="entry name" value="CHROMOSOME 1, WHOLE GENOME SHOTGUN SEQUENCE"/>
    <property type="match status" value="1"/>
</dbReference>
<dbReference type="Pfam" id="PF20152">
    <property type="entry name" value="DUF6534"/>
    <property type="match status" value="1"/>
</dbReference>
<feature type="transmembrane region" description="Helical" evidence="1">
    <location>
        <begin position="112"/>
        <end position="135"/>
    </location>
</feature>
<feature type="transmembrane region" description="Helical" evidence="1">
    <location>
        <begin position="194"/>
        <end position="215"/>
    </location>
</feature>
<proteinExistence type="predicted"/>
<reference evidence="3 4" key="1">
    <citation type="journal article" date="2024" name="J Genomics">
        <title>Draft genome sequencing and assembly of Favolaschia claudopus CIRM-BRFM 2984 isolated from oak limbs.</title>
        <authorList>
            <person name="Navarro D."/>
            <person name="Drula E."/>
            <person name="Chaduli D."/>
            <person name="Cazenave R."/>
            <person name="Ahrendt S."/>
            <person name="Wang J."/>
            <person name="Lipzen A."/>
            <person name="Daum C."/>
            <person name="Barry K."/>
            <person name="Grigoriev I.V."/>
            <person name="Favel A."/>
            <person name="Rosso M.N."/>
            <person name="Martin F."/>
        </authorList>
    </citation>
    <scope>NUCLEOTIDE SEQUENCE [LARGE SCALE GENOMIC DNA]</scope>
    <source>
        <strain evidence="3 4">CIRM-BRFM 2984</strain>
    </source>
</reference>
<protein>
    <recommendedName>
        <fullName evidence="2">DUF6534 domain-containing protein</fullName>
    </recommendedName>
</protein>
<dbReference type="PANTHER" id="PTHR40465:SF1">
    <property type="entry name" value="DUF6534 DOMAIN-CONTAINING PROTEIN"/>
    <property type="match status" value="1"/>
</dbReference>
<comment type="caution">
    <text evidence="3">The sequence shown here is derived from an EMBL/GenBank/DDBJ whole genome shotgun (WGS) entry which is preliminary data.</text>
</comment>
<sequence length="338" mass="36376">MAVEGAVGVIPLVASSWLNFMLYTLELVLCGFWLLRPTRPIMNRLGIVIMVLSDTICTGAICAEVVLDLVPQPEPLRFITALSIKIVTTYITAAIVQLSFSYLFFVLTKNWIVLGALVILIFVHLGFSLASAALLFKSPSLGRDSGIAFTVNTIGAATCAATDLIVAICLGYKFLKMIRRTMPGYGTRSLIRRILALSVGSGAVCATVTLLMLILLLKDSFIFNFMNAIQGRVYALSILVNYLLGLSSPGSRSSDDQQDLSRNFHFRTSVSSVVFHSTEAGQVPRPSGGTQIGVVTKSAEHRAAEHSSDSSGTSLAHGDAVRLQDLKVVSCDLKDSPL</sequence>
<keyword evidence="4" id="KW-1185">Reference proteome</keyword>
<evidence type="ECO:0000313" key="3">
    <source>
        <dbReference type="EMBL" id="KAK7031698.1"/>
    </source>
</evidence>
<feature type="domain" description="DUF6534" evidence="2">
    <location>
        <begin position="160"/>
        <end position="241"/>
    </location>
</feature>
<evidence type="ECO:0000313" key="4">
    <source>
        <dbReference type="Proteomes" id="UP001362999"/>
    </source>
</evidence>
<keyword evidence="1" id="KW-1133">Transmembrane helix</keyword>
<keyword evidence="1" id="KW-0812">Transmembrane</keyword>
<feature type="transmembrane region" description="Helical" evidence="1">
    <location>
        <begin position="17"/>
        <end position="35"/>
    </location>
</feature>
<dbReference type="EMBL" id="JAWWNJ010000024">
    <property type="protein sequence ID" value="KAK7031698.1"/>
    <property type="molecule type" value="Genomic_DNA"/>
</dbReference>
<name>A0AAW0C272_9AGAR</name>
<accession>A0AAW0C272</accession>
<dbReference type="Proteomes" id="UP001362999">
    <property type="component" value="Unassembled WGS sequence"/>
</dbReference>
<keyword evidence="1" id="KW-0472">Membrane</keyword>
<feature type="transmembrane region" description="Helical" evidence="1">
    <location>
        <begin position="147"/>
        <end position="174"/>
    </location>
</feature>
<feature type="transmembrane region" description="Helical" evidence="1">
    <location>
        <begin position="87"/>
        <end position="105"/>
    </location>
</feature>
<evidence type="ECO:0000259" key="2">
    <source>
        <dbReference type="Pfam" id="PF20152"/>
    </source>
</evidence>
<organism evidence="3 4">
    <name type="scientific">Favolaschia claudopus</name>
    <dbReference type="NCBI Taxonomy" id="2862362"/>
    <lineage>
        <taxon>Eukaryota</taxon>
        <taxon>Fungi</taxon>
        <taxon>Dikarya</taxon>
        <taxon>Basidiomycota</taxon>
        <taxon>Agaricomycotina</taxon>
        <taxon>Agaricomycetes</taxon>
        <taxon>Agaricomycetidae</taxon>
        <taxon>Agaricales</taxon>
        <taxon>Marasmiineae</taxon>
        <taxon>Mycenaceae</taxon>
        <taxon>Favolaschia</taxon>
    </lineage>
</organism>
<feature type="transmembrane region" description="Helical" evidence="1">
    <location>
        <begin position="47"/>
        <end position="67"/>
    </location>
</feature>
<dbReference type="InterPro" id="IPR045339">
    <property type="entry name" value="DUF6534"/>
</dbReference>
<dbReference type="AlphaFoldDB" id="A0AAW0C272"/>
<evidence type="ECO:0000256" key="1">
    <source>
        <dbReference type="SAM" id="Phobius"/>
    </source>
</evidence>